<sequence>MELISELDLVISLWSQDGIAKSIDNSTPDTLFKFIETLYLSTRNHSPYQDKNNENFSFIANTSLSGGVTNCASLDCRLNKLDELVSFASLYADVIYINNPFEPLYFSWEDLHINHIKNEILIAICQYFYLKPYLSLGIIQYSSGYMSLCSHHHETLAKPLAEKILKKEEELTSIFNEHLLSNCTISLDKFDNGEIFIEILDKGNIIDHGSTHLNFYQKPKSKHLRKLAQKNIKHTFSREEVEQKNILQSVVYPLVNDIIEQEWISHFYNSSLLIDNKEKIKITGKLNAETMSINANTFNQSVSHYLPTIHCRDPLEILKLREREDESFKVYRDKLNKLLLEAPKQKQEYFPEIFRDTVLPEINLINKKLKDYQIKKRNNLRDKLIFGSGAVAFGLYSGVLPSNIGSILAAIGGGSAIVSSMIDYKSAFLSEDEIRSSDYYFLWQLTK</sequence>
<dbReference type="Proteomes" id="UP000018545">
    <property type="component" value="Chromosome"/>
</dbReference>
<dbReference type="GeneID" id="45714454"/>
<evidence type="ECO:0000313" key="2">
    <source>
        <dbReference type="Proteomes" id="UP000018545"/>
    </source>
</evidence>
<dbReference type="AlphaFoldDB" id="V5TX54"/>
<accession>V5TX54</accession>
<dbReference type="KEGG" id="csi:P262_01278"/>
<proteinExistence type="predicted"/>
<name>V5TX54_9ENTR</name>
<gene>
    <name evidence="1" type="ORF">P262_01278</name>
</gene>
<evidence type="ECO:0000313" key="1">
    <source>
        <dbReference type="EMBL" id="AHB69270.1"/>
    </source>
</evidence>
<dbReference type="RefSeq" id="WP_007777581.1">
    <property type="nucleotide sequence ID" value="NC_023032.1"/>
</dbReference>
<dbReference type="EMBL" id="CP006731">
    <property type="protein sequence ID" value="AHB69270.1"/>
    <property type="molecule type" value="Genomic_DNA"/>
</dbReference>
<organism evidence="1 2">
    <name type="scientific">Cronobacter malonaticus</name>
    <dbReference type="NCBI Taxonomy" id="413503"/>
    <lineage>
        <taxon>Bacteria</taxon>
        <taxon>Pseudomonadati</taxon>
        <taxon>Pseudomonadota</taxon>
        <taxon>Gammaproteobacteria</taxon>
        <taxon>Enterobacterales</taxon>
        <taxon>Enterobacteriaceae</taxon>
        <taxon>Cronobacter</taxon>
    </lineage>
</organism>
<reference evidence="1 2" key="1">
    <citation type="journal article" date="2014" name="Genome Announc.">
        <title>Complete Genome Sequence of Cronobacter sakazakii Strain CMCC 45402.</title>
        <authorList>
            <person name="Zhao Z."/>
            <person name="Wang L."/>
            <person name="Wang B."/>
            <person name="Liang H."/>
            <person name="Ye Q."/>
            <person name="Zeng M."/>
        </authorList>
    </citation>
    <scope>NUCLEOTIDE SEQUENCE [LARGE SCALE GENOMIC DNA]</scope>
    <source>
        <strain evidence="2">45402</strain>
    </source>
</reference>
<dbReference type="HOGENOM" id="CLU_612116_0_0_6"/>
<dbReference type="PATRIC" id="fig|1401659.3.peg.904"/>
<protein>
    <submittedName>
        <fullName evidence="1">Uncharacterized protein</fullName>
    </submittedName>
</protein>